<feature type="compositionally biased region" description="Low complexity" evidence="1">
    <location>
        <begin position="73"/>
        <end position="84"/>
    </location>
</feature>
<keyword evidence="3" id="KW-1185">Reference proteome</keyword>
<comment type="caution">
    <text evidence="2">The sequence shown here is derived from an EMBL/GenBank/DDBJ whole genome shotgun (WGS) entry which is preliminary data.</text>
</comment>
<protein>
    <submittedName>
        <fullName evidence="2">Uncharacterized protein</fullName>
    </submittedName>
</protein>
<accession>A0A210R515</accession>
<evidence type="ECO:0000313" key="2">
    <source>
        <dbReference type="EMBL" id="OWF56112.1"/>
    </source>
</evidence>
<proteinExistence type="predicted"/>
<feature type="compositionally biased region" description="Polar residues" evidence="1">
    <location>
        <begin position="85"/>
        <end position="100"/>
    </location>
</feature>
<organism evidence="2 3">
    <name type="scientific">Mizuhopecten yessoensis</name>
    <name type="common">Japanese scallop</name>
    <name type="synonym">Patinopecten yessoensis</name>
    <dbReference type="NCBI Taxonomy" id="6573"/>
    <lineage>
        <taxon>Eukaryota</taxon>
        <taxon>Metazoa</taxon>
        <taxon>Spiralia</taxon>
        <taxon>Lophotrochozoa</taxon>
        <taxon>Mollusca</taxon>
        <taxon>Bivalvia</taxon>
        <taxon>Autobranchia</taxon>
        <taxon>Pteriomorphia</taxon>
        <taxon>Pectinida</taxon>
        <taxon>Pectinoidea</taxon>
        <taxon>Pectinidae</taxon>
        <taxon>Mizuhopecten</taxon>
    </lineage>
</organism>
<evidence type="ECO:0000256" key="1">
    <source>
        <dbReference type="SAM" id="MobiDB-lite"/>
    </source>
</evidence>
<dbReference type="Proteomes" id="UP000242188">
    <property type="component" value="Unassembled WGS sequence"/>
</dbReference>
<sequence length="124" mass="13871">MSWLKFWSSKKSKSKDIKDEYQKEFQKLDGQTEAEKEKNKLRHSLSISRSGRFKSKSRQRSGILDKPELFDGSAPSDESASSASQNQHPTGPSRSPNNTCRDMRQVSGMHGFPAGRTAPQQAAV</sequence>
<name>A0A210R515_MIZYE</name>
<evidence type="ECO:0000313" key="3">
    <source>
        <dbReference type="Proteomes" id="UP000242188"/>
    </source>
</evidence>
<gene>
    <name evidence="2" type="ORF">KP79_PYT03645</name>
</gene>
<dbReference type="EMBL" id="NEDP02000337">
    <property type="protein sequence ID" value="OWF56112.1"/>
    <property type="molecule type" value="Genomic_DNA"/>
</dbReference>
<reference evidence="2 3" key="1">
    <citation type="journal article" date="2017" name="Nat. Ecol. Evol.">
        <title>Scallop genome provides insights into evolution of bilaterian karyotype and development.</title>
        <authorList>
            <person name="Wang S."/>
            <person name="Zhang J."/>
            <person name="Jiao W."/>
            <person name="Li J."/>
            <person name="Xun X."/>
            <person name="Sun Y."/>
            <person name="Guo X."/>
            <person name="Huan P."/>
            <person name="Dong B."/>
            <person name="Zhang L."/>
            <person name="Hu X."/>
            <person name="Sun X."/>
            <person name="Wang J."/>
            <person name="Zhao C."/>
            <person name="Wang Y."/>
            <person name="Wang D."/>
            <person name="Huang X."/>
            <person name="Wang R."/>
            <person name="Lv J."/>
            <person name="Li Y."/>
            <person name="Zhang Z."/>
            <person name="Liu B."/>
            <person name="Lu W."/>
            <person name="Hui Y."/>
            <person name="Liang J."/>
            <person name="Zhou Z."/>
            <person name="Hou R."/>
            <person name="Li X."/>
            <person name="Liu Y."/>
            <person name="Li H."/>
            <person name="Ning X."/>
            <person name="Lin Y."/>
            <person name="Zhao L."/>
            <person name="Xing Q."/>
            <person name="Dou J."/>
            <person name="Li Y."/>
            <person name="Mao J."/>
            <person name="Guo H."/>
            <person name="Dou H."/>
            <person name="Li T."/>
            <person name="Mu C."/>
            <person name="Jiang W."/>
            <person name="Fu Q."/>
            <person name="Fu X."/>
            <person name="Miao Y."/>
            <person name="Liu J."/>
            <person name="Yu Q."/>
            <person name="Li R."/>
            <person name="Liao H."/>
            <person name="Li X."/>
            <person name="Kong Y."/>
            <person name="Jiang Z."/>
            <person name="Chourrout D."/>
            <person name="Li R."/>
            <person name="Bao Z."/>
        </authorList>
    </citation>
    <scope>NUCLEOTIDE SEQUENCE [LARGE SCALE GENOMIC DNA]</scope>
    <source>
        <strain evidence="2 3">PY_sf001</strain>
    </source>
</reference>
<feature type="region of interest" description="Disordered" evidence="1">
    <location>
        <begin position="28"/>
        <end position="124"/>
    </location>
</feature>
<dbReference type="AlphaFoldDB" id="A0A210R515"/>